<keyword evidence="3" id="KW-1185">Reference proteome</keyword>
<dbReference type="Pfam" id="PF00400">
    <property type="entry name" value="WD40"/>
    <property type="match status" value="5"/>
</dbReference>
<feature type="repeat" description="WD" evidence="1">
    <location>
        <begin position="375"/>
        <end position="400"/>
    </location>
</feature>
<evidence type="ECO:0008006" key="4">
    <source>
        <dbReference type="Google" id="ProtNLM"/>
    </source>
</evidence>
<dbReference type="InterPro" id="IPR019775">
    <property type="entry name" value="WD40_repeat_CS"/>
</dbReference>
<dbReference type="InterPro" id="IPR001646">
    <property type="entry name" value="5peptide_repeat"/>
</dbReference>
<dbReference type="SMART" id="SM00320">
    <property type="entry name" value="WD40"/>
    <property type="match status" value="5"/>
</dbReference>
<accession>A0A8S1SHG8</accession>
<dbReference type="CDD" id="cd00200">
    <property type="entry name" value="WD40"/>
    <property type="match status" value="1"/>
</dbReference>
<comment type="caution">
    <text evidence="2">The sequence shown here is derived from an EMBL/GenBank/DDBJ whole genome shotgun (WGS) entry which is preliminary data.</text>
</comment>
<dbReference type="Pfam" id="PF00805">
    <property type="entry name" value="Pentapeptide"/>
    <property type="match status" value="1"/>
</dbReference>
<evidence type="ECO:0000313" key="3">
    <source>
        <dbReference type="Proteomes" id="UP000683925"/>
    </source>
</evidence>
<keyword evidence="1" id="KW-0853">WD repeat</keyword>
<dbReference type="OrthoDB" id="2161379at2759"/>
<reference evidence="2" key="1">
    <citation type="submission" date="2021-01" db="EMBL/GenBank/DDBJ databases">
        <authorList>
            <consortium name="Genoscope - CEA"/>
            <person name="William W."/>
        </authorList>
    </citation>
    <scope>NUCLEOTIDE SEQUENCE</scope>
</reference>
<dbReference type="Proteomes" id="UP000683925">
    <property type="component" value="Unassembled WGS sequence"/>
</dbReference>
<dbReference type="AlphaFoldDB" id="A0A8S1SHG8"/>
<name>A0A8S1SHG8_PAROT</name>
<protein>
    <recommendedName>
        <fullName evidence="4">WD-40 repeat protein</fullName>
    </recommendedName>
</protein>
<evidence type="ECO:0000256" key="1">
    <source>
        <dbReference type="PROSITE-ProRule" id="PRU00221"/>
    </source>
</evidence>
<gene>
    <name evidence="2" type="ORF">POCTA_138.1.T0100010</name>
</gene>
<dbReference type="PROSITE" id="PS50082">
    <property type="entry name" value="WD_REPEATS_2"/>
    <property type="match status" value="4"/>
</dbReference>
<dbReference type="PANTHER" id="PTHR45333:SF1">
    <property type="entry name" value="CHROMOSOME UNDETERMINED SCAFFOLD_625, WHOLE GENOME SHOTGUN SEQUENCE"/>
    <property type="match status" value="1"/>
</dbReference>
<organism evidence="2 3">
    <name type="scientific">Paramecium octaurelia</name>
    <dbReference type="NCBI Taxonomy" id="43137"/>
    <lineage>
        <taxon>Eukaryota</taxon>
        <taxon>Sar</taxon>
        <taxon>Alveolata</taxon>
        <taxon>Ciliophora</taxon>
        <taxon>Intramacronucleata</taxon>
        <taxon>Oligohymenophorea</taxon>
        <taxon>Peniculida</taxon>
        <taxon>Parameciidae</taxon>
        <taxon>Paramecium</taxon>
    </lineage>
</organism>
<dbReference type="PANTHER" id="PTHR45333">
    <property type="entry name" value="MEMBRANE PROTEIN-RELATED"/>
    <property type="match status" value="1"/>
</dbReference>
<evidence type="ECO:0000313" key="2">
    <source>
        <dbReference type="EMBL" id="CAD8138689.1"/>
    </source>
</evidence>
<dbReference type="PROSITE" id="PS00678">
    <property type="entry name" value="WD_REPEATS_1"/>
    <property type="match status" value="2"/>
</dbReference>
<dbReference type="InterPro" id="IPR001680">
    <property type="entry name" value="WD40_rpt"/>
</dbReference>
<dbReference type="EMBL" id="CAJJDP010000009">
    <property type="protein sequence ID" value="CAD8138689.1"/>
    <property type="molecule type" value="Genomic_DNA"/>
</dbReference>
<sequence>MKCQNDQNEDIYVLLAQSIEINESTFQILSQILQREKIQDSLEFLSSCQNQRKVELEILQEQRLNVEKNDVKKITNFLCHIKDHEFNKVNYSKKEYKKVKENLITNISNNKKIIELLKFLVHLTAVDQQYIQCGSNSLHLLVEMKAELNTQSFENIKIKNTSLQGANFIRCNFSGSEFDNVCISGINISEAKLFNCKWKNISINEEIKLNGHRNCVNSVCFSPDGNSLASSSDDNFILWWDLKTGKIKSAFQRQREVKQVCFSPNGDTLASCNGKFIYLWNYKTGKQISKLIRHVSDIQSVCFSPDGTTLGSGSQDMSIRLWDVKIRQQKAKLDGYRDSVQSVCFSSDGNTIASCSLDMYICLWDFKTGYQKSKLRGHEDGVNTVCFSSDGTTLASGSRD</sequence>
<proteinExistence type="predicted"/>
<feature type="repeat" description="WD" evidence="1">
    <location>
        <begin position="333"/>
        <end position="374"/>
    </location>
</feature>
<feature type="repeat" description="WD" evidence="1">
    <location>
        <begin position="209"/>
        <end position="250"/>
    </location>
</feature>
<dbReference type="PROSITE" id="PS50294">
    <property type="entry name" value="WD_REPEATS_REGION"/>
    <property type="match status" value="4"/>
</dbReference>
<feature type="repeat" description="WD" evidence="1">
    <location>
        <begin position="291"/>
        <end position="332"/>
    </location>
</feature>